<proteinExistence type="predicted"/>
<feature type="compositionally biased region" description="Low complexity" evidence="1">
    <location>
        <begin position="292"/>
        <end position="303"/>
    </location>
</feature>
<protein>
    <submittedName>
        <fullName evidence="2">Uncharacterized protein</fullName>
    </submittedName>
</protein>
<name>R7SMA6_DICSQ</name>
<dbReference type="AlphaFoldDB" id="R7SMA6"/>
<sequence length="356" mass="39095">MLYPSASSPSVTPHTARLRLCLPRARAFLPWSMQPVYWYYHDPRAVPLTNTPSWSPARSPPEAGYGPSAMVPWPWGAAGYCPHHPPNFLFSGVRPSVPQQPIIHGQPAPAIDRVPIHEDSGPRYPLSVLSQSPNLHPVVERLLLAIPRLRASSRWSPQDDPFRPFAEAGVDLSAPELRAALDEPAVPEWQTVFGRDAPRRHVFPSIRVVFSPLGEYGALVVSIQVTRGHYYVAGYVSGVSCRPVENEPVTVKDFLYGLWRGLTEDLGLESDEGRGIPSGWMSKAVRSANRQSPEGGPAASSSSLGDKLRVRRIDFLSGVRFSSVETYGPRIATQAAGRTPILEVVVRRAESSRGFS</sequence>
<organism evidence="2 3">
    <name type="scientific">Dichomitus squalens (strain LYAD-421)</name>
    <name type="common">Western red white-rot fungus</name>
    <dbReference type="NCBI Taxonomy" id="732165"/>
    <lineage>
        <taxon>Eukaryota</taxon>
        <taxon>Fungi</taxon>
        <taxon>Dikarya</taxon>
        <taxon>Basidiomycota</taxon>
        <taxon>Agaricomycotina</taxon>
        <taxon>Agaricomycetes</taxon>
        <taxon>Polyporales</taxon>
        <taxon>Polyporaceae</taxon>
        <taxon>Dichomitus</taxon>
    </lineage>
</organism>
<reference evidence="2 3" key="1">
    <citation type="journal article" date="2012" name="Science">
        <title>The Paleozoic origin of enzymatic lignin decomposition reconstructed from 31 fungal genomes.</title>
        <authorList>
            <person name="Floudas D."/>
            <person name="Binder M."/>
            <person name="Riley R."/>
            <person name="Barry K."/>
            <person name="Blanchette R.A."/>
            <person name="Henrissat B."/>
            <person name="Martinez A.T."/>
            <person name="Otillar R."/>
            <person name="Spatafora J.W."/>
            <person name="Yadav J.S."/>
            <person name="Aerts A."/>
            <person name="Benoit I."/>
            <person name="Boyd A."/>
            <person name="Carlson A."/>
            <person name="Copeland A."/>
            <person name="Coutinho P.M."/>
            <person name="de Vries R.P."/>
            <person name="Ferreira P."/>
            <person name="Findley K."/>
            <person name="Foster B."/>
            <person name="Gaskell J."/>
            <person name="Glotzer D."/>
            <person name="Gorecki P."/>
            <person name="Heitman J."/>
            <person name="Hesse C."/>
            <person name="Hori C."/>
            <person name="Igarashi K."/>
            <person name="Jurgens J.A."/>
            <person name="Kallen N."/>
            <person name="Kersten P."/>
            <person name="Kohler A."/>
            <person name="Kuees U."/>
            <person name="Kumar T.K.A."/>
            <person name="Kuo A."/>
            <person name="LaButti K."/>
            <person name="Larrondo L.F."/>
            <person name="Lindquist E."/>
            <person name="Ling A."/>
            <person name="Lombard V."/>
            <person name="Lucas S."/>
            <person name="Lundell T."/>
            <person name="Martin R."/>
            <person name="McLaughlin D.J."/>
            <person name="Morgenstern I."/>
            <person name="Morin E."/>
            <person name="Murat C."/>
            <person name="Nagy L.G."/>
            <person name="Nolan M."/>
            <person name="Ohm R.A."/>
            <person name="Patyshakuliyeva A."/>
            <person name="Rokas A."/>
            <person name="Ruiz-Duenas F.J."/>
            <person name="Sabat G."/>
            <person name="Salamov A."/>
            <person name="Samejima M."/>
            <person name="Schmutz J."/>
            <person name="Slot J.C."/>
            <person name="St John F."/>
            <person name="Stenlid J."/>
            <person name="Sun H."/>
            <person name="Sun S."/>
            <person name="Syed K."/>
            <person name="Tsang A."/>
            <person name="Wiebenga A."/>
            <person name="Young D."/>
            <person name="Pisabarro A."/>
            <person name="Eastwood D.C."/>
            <person name="Martin F."/>
            <person name="Cullen D."/>
            <person name="Grigoriev I.V."/>
            <person name="Hibbett D.S."/>
        </authorList>
    </citation>
    <scope>NUCLEOTIDE SEQUENCE [LARGE SCALE GENOMIC DNA]</scope>
    <source>
        <strain evidence="2 3">LYAD-421 SS1</strain>
    </source>
</reference>
<gene>
    <name evidence="2" type="ORF">DICSQDRAFT_183527</name>
</gene>
<evidence type="ECO:0000313" key="3">
    <source>
        <dbReference type="Proteomes" id="UP000053319"/>
    </source>
</evidence>
<dbReference type="GeneID" id="18841359"/>
<dbReference type="RefSeq" id="XP_007370361.1">
    <property type="nucleotide sequence ID" value="XM_007370299.1"/>
</dbReference>
<dbReference type="KEGG" id="dsq:DICSQDRAFT_183527"/>
<dbReference type="Proteomes" id="UP000053319">
    <property type="component" value="Unassembled WGS sequence"/>
</dbReference>
<accession>R7SMA6</accession>
<evidence type="ECO:0000313" key="2">
    <source>
        <dbReference type="EMBL" id="EJF56870.1"/>
    </source>
</evidence>
<evidence type="ECO:0000256" key="1">
    <source>
        <dbReference type="SAM" id="MobiDB-lite"/>
    </source>
</evidence>
<feature type="region of interest" description="Disordered" evidence="1">
    <location>
        <begin position="284"/>
        <end position="303"/>
    </location>
</feature>
<dbReference type="HOGENOM" id="CLU_778504_0_0_1"/>
<dbReference type="EMBL" id="JH719461">
    <property type="protein sequence ID" value="EJF56870.1"/>
    <property type="molecule type" value="Genomic_DNA"/>
</dbReference>